<dbReference type="InterPro" id="IPR017900">
    <property type="entry name" value="4Fe4S_Fe_S_CS"/>
</dbReference>
<feature type="transmembrane region" description="Helical" evidence="7">
    <location>
        <begin position="161"/>
        <end position="183"/>
    </location>
</feature>
<dbReference type="GO" id="GO:0046872">
    <property type="term" value="F:metal ion binding"/>
    <property type="evidence" value="ECO:0007669"/>
    <property type="project" value="UniProtKB-KW"/>
</dbReference>
<dbReference type="AlphaFoldDB" id="A0A8J8B7F3"/>
<keyword evidence="5" id="KW-0408">Iron</keyword>
<evidence type="ECO:0000313" key="10">
    <source>
        <dbReference type="Proteomes" id="UP000730161"/>
    </source>
</evidence>
<evidence type="ECO:0000256" key="1">
    <source>
        <dbReference type="ARBA" id="ARBA00022448"/>
    </source>
</evidence>
<dbReference type="SUPFAM" id="SSF54862">
    <property type="entry name" value="4Fe-4S ferredoxins"/>
    <property type="match status" value="1"/>
</dbReference>
<proteinExistence type="predicted"/>
<dbReference type="GO" id="GO:0016491">
    <property type="term" value="F:oxidoreductase activity"/>
    <property type="evidence" value="ECO:0007669"/>
    <property type="project" value="UniProtKB-ARBA"/>
</dbReference>
<evidence type="ECO:0000256" key="4">
    <source>
        <dbReference type="ARBA" id="ARBA00022982"/>
    </source>
</evidence>
<feature type="domain" description="4Fe-4S ferredoxin-type" evidence="8">
    <location>
        <begin position="204"/>
        <end position="234"/>
    </location>
</feature>
<feature type="transmembrane region" description="Helical" evidence="7">
    <location>
        <begin position="6"/>
        <end position="27"/>
    </location>
</feature>
<evidence type="ECO:0000259" key="8">
    <source>
        <dbReference type="PROSITE" id="PS51379"/>
    </source>
</evidence>
<comment type="caution">
    <text evidence="9">The sequence shown here is derived from an EMBL/GenBank/DDBJ whole genome shotgun (WGS) entry which is preliminary data.</text>
</comment>
<dbReference type="EMBL" id="JWHL01000015">
    <property type="protein sequence ID" value="MBR1369612.1"/>
    <property type="molecule type" value="Genomic_DNA"/>
</dbReference>
<feature type="transmembrane region" description="Helical" evidence="7">
    <location>
        <begin position="39"/>
        <end position="57"/>
    </location>
</feature>
<dbReference type="OrthoDB" id="23833at2157"/>
<keyword evidence="3" id="KW-0479">Metal-binding</keyword>
<evidence type="ECO:0000256" key="2">
    <source>
        <dbReference type="ARBA" id="ARBA00022485"/>
    </source>
</evidence>
<dbReference type="PROSITE" id="PS51379">
    <property type="entry name" value="4FE4S_FER_2"/>
    <property type="match status" value="2"/>
</dbReference>
<dbReference type="Proteomes" id="UP000730161">
    <property type="component" value="Unassembled WGS sequence"/>
</dbReference>
<dbReference type="Pfam" id="PF00037">
    <property type="entry name" value="Fer4"/>
    <property type="match status" value="1"/>
</dbReference>
<evidence type="ECO:0000256" key="5">
    <source>
        <dbReference type="ARBA" id="ARBA00023004"/>
    </source>
</evidence>
<keyword evidence="7" id="KW-0472">Membrane</keyword>
<dbReference type="GO" id="GO:0051539">
    <property type="term" value="F:4 iron, 4 sulfur cluster binding"/>
    <property type="evidence" value="ECO:0007669"/>
    <property type="project" value="UniProtKB-KW"/>
</dbReference>
<keyword evidence="1" id="KW-0813">Transport</keyword>
<dbReference type="PANTHER" id="PTHR30176:SF3">
    <property type="entry name" value="FERREDOXIN-TYPE PROTEIN NAPH"/>
    <property type="match status" value="1"/>
</dbReference>
<keyword evidence="7" id="KW-0812">Transmembrane</keyword>
<keyword evidence="10" id="KW-1185">Reference proteome</keyword>
<keyword evidence="2" id="KW-0004">4Fe-4S</keyword>
<dbReference type="Pfam" id="PF12801">
    <property type="entry name" value="Fer4_5"/>
    <property type="match status" value="2"/>
</dbReference>
<dbReference type="Gene3D" id="3.30.70.20">
    <property type="match status" value="1"/>
</dbReference>
<protein>
    <recommendedName>
        <fullName evidence="8">4Fe-4S ferredoxin-type domain-containing protein</fullName>
    </recommendedName>
</protein>
<dbReference type="PANTHER" id="PTHR30176">
    <property type="entry name" value="FERREDOXIN-TYPE PROTEIN NAPH"/>
    <property type="match status" value="1"/>
</dbReference>
<evidence type="ECO:0000313" key="9">
    <source>
        <dbReference type="EMBL" id="MBR1369612.1"/>
    </source>
</evidence>
<keyword evidence="7" id="KW-1133">Transmembrane helix</keyword>
<accession>A0A8J8B7F3</accession>
<name>A0A8J8B7F3_9EURY</name>
<dbReference type="InterPro" id="IPR017896">
    <property type="entry name" value="4Fe4S_Fe-S-bd"/>
</dbReference>
<feature type="transmembrane region" description="Helical" evidence="7">
    <location>
        <begin position="127"/>
        <end position="149"/>
    </location>
</feature>
<reference evidence="9" key="1">
    <citation type="submission" date="2014-12" db="EMBL/GenBank/DDBJ databases">
        <authorList>
            <person name="Huang H.-H."/>
            <person name="Chen S.-C."/>
            <person name="Lai M.-C."/>
        </authorList>
    </citation>
    <scope>NUCLEOTIDE SEQUENCE</scope>
    <source>
        <strain evidence="9">K1F9705b</strain>
    </source>
</reference>
<evidence type="ECO:0000256" key="6">
    <source>
        <dbReference type="ARBA" id="ARBA00023014"/>
    </source>
</evidence>
<evidence type="ECO:0000256" key="3">
    <source>
        <dbReference type="ARBA" id="ARBA00022723"/>
    </source>
</evidence>
<dbReference type="GO" id="GO:0005886">
    <property type="term" value="C:plasma membrane"/>
    <property type="evidence" value="ECO:0007669"/>
    <property type="project" value="TreeGrafter"/>
</dbReference>
<dbReference type="InterPro" id="IPR051684">
    <property type="entry name" value="Electron_Trans/Redox"/>
</dbReference>
<feature type="transmembrane region" description="Helical" evidence="7">
    <location>
        <begin position="77"/>
        <end position="96"/>
    </location>
</feature>
<evidence type="ECO:0000256" key="7">
    <source>
        <dbReference type="SAM" id="Phobius"/>
    </source>
</evidence>
<dbReference type="PROSITE" id="PS00198">
    <property type="entry name" value="4FE4S_FER_1"/>
    <property type="match status" value="1"/>
</dbReference>
<organism evidence="9 10">
    <name type="scientific">Methanocalculus chunghsingensis</name>
    <dbReference type="NCBI Taxonomy" id="156457"/>
    <lineage>
        <taxon>Archaea</taxon>
        <taxon>Methanobacteriati</taxon>
        <taxon>Methanobacteriota</taxon>
        <taxon>Stenosarchaea group</taxon>
        <taxon>Methanomicrobia</taxon>
        <taxon>Methanomicrobiales</taxon>
        <taxon>Methanocalculaceae</taxon>
        <taxon>Methanocalculus</taxon>
    </lineage>
</organism>
<keyword evidence="6" id="KW-0411">Iron-sulfur</keyword>
<dbReference type="RefSeq" id="WP_211531335.1">
    <property type="nucleotide sequence ID" value="NZ_JWHL01000015.1"/>
</dbReference>
<gene>
    <name evidence="9" type="ORF">RJ53_09005</name>
</gene>
<sequence>MFGAGFNPLLLIGIVYAITLAILSAILWITGRFSKKVRYTLLLITILLGFATFSPMIPHQFQGLIERLADGRQIGTTLFSGIIGLGILSILALLFGRQFCGHLCPIGAVQEVAYMIRTKKTIISRKGLLSGIRVAFLIAMIAAAFLFGIELLDYTGFSDFFRFNPTIGSLIFLLILLLSIGIYRPFCRSICPVGAIFQVAASPAIYTIRRTDACIRCGKCERACPTDEAKEGDLKSECYLCRRCIEVCPQEGALVYERKKR</sequence>
<keyword evidence="4" id="KW-0249">Electron transport</keyword>
<feature type="domain" description="4Fe-4S ferredoxin-type" evidence="8">
    <location>
        <begin position="235"/>
        <end position="259"/>
    </location>
</feature>